<reference evidence="12 13" key="1">
    <citation type="submission" date="2017-07" db="EMBL/GenBank/DDBJ databases">
        <title>Draft Genome Sequences of Select Purple Nonsulfur Bacteria.</title>
        <authorList>
            <person name="Lasarre B."/>
            <person name="Mckinlay J.B."/>
        </authorList>
    </citation>
    <scope>NUCLEOTIDE SEQUENCE [LARGE SCALE GENOMIC DNA]</scope>
    <source>
        <strain evidence="12 13">DSM 5909</strain>
    </source>
</reference>
<dbReference type="AlphaFoldDB" id="A0A327L167"/>
<evidence type="ECO:0000256" key="1">
    <source>
        <dbReference type="ARBA" id="ARBA00004651"/>
    </source>
</evidence>
<feature type="transmembrane region" description="Helical" evidence="10">
    <location>
        <begin position="244"/>
        <end position="263"/>
    </location>
</feature>
<keyword evidence="4" id="KW-1003">Cell membrane</keyword>
<keyword evidence="8 10" id="KW-1133">Transmembrane helix</keyword>
<comment type="similarity">
    <text evidence="2">Belongs to the ABC transporter superfamily.</text>
</comment>
<dbReference type="InterPro" id="IPR051120">
    <property type="entry name" value="ABC_AA/LPS_Transport"/>
</dbReference>
<feature type="transmembrane region" description="Helical" evidence="10">
    <location>
        <begin position="7"/>
        <end position="27"/>
    </location>
</feature>
<feature type="transmembrane region" description="Helical" evidence="10">
    <location>
        <begin position="204"/>
        <end position="224"/>
    </location>
</feature>
<dbReference type="PANTHER" id="PTHR45772:SF9">
    <property type="entry name" value="CONSERVED COMPONENT OF ABC TRANSPORTER FOR NATURAL AMINO ACIDS"/>
    <property type="match status" value="1"/>
</dbReference>
<evidence type="ECO:0000259" key="11">
    <source>
        <dbReference type="PROSITE" id="PS50893"/>
    </source>
</evidence>
<feature type="transmembrane region" description="Helical" evidence="10">
    <location>
        <begin position="60"/>
        <end position="78"/>
    </location>
</feature>
<evidence type="ECO:0000256" key="7">
    <source>
        <dbReference type="ARBA" id="ARBA00022840"/>
    </source>
</evidence>
<keyword evidence="6" id="KW-0547">Nucleotide-binding</keyword>
<keyword evidence="9 10" id="KW-0472">Membrane</keyword>
<dbReference type="InterPro" id="IPR017871">
    <property type="entry name" value="ABC_transporter-like_CS"/>
</dbReference>
<dbReference type="SUPFAM" id="SSF52540">
    <property type="entry name" value="P-loop containing nucleoside triphosphate hydrolases"/>
    <property type="match status" value="1"/>
</dbReference>
<dbReference type="PANTHER" id="PTHR45772">
    <property type="entry name" value="CONSERVED COMPONENT OF ABC TRANSPORTER FOR NATURAL AMINO ACIDS-RELATED"/>
    <property type="match status" value="1"/>
</dbReference>
<feature type="transmembrane region" description="Helical" evidence="10">
    <location>
        <begin position="160"/>
        <end position="183"/>
    </location>
</feature>
<dbReference type="Pfam" id="PF00005">
    <property type="entry name" value="ABC_tran"/>
    <property type="match status" value="1"/>
</dbReference>
<dbReference type="CDD" id="cd03219">
    <property type="entry name" value="ABC_Mj1267_LivG_branched"/>
    <property type="match status" value="1"/>
</dbReference>
<dbReference type="InterPro" id="IPR043428">
    <property type="entry name" value="LivM-like"/>
</dbReference>
<dbReference type="GO" id="GO:0016887">
    <property type="term" value="F:ATP hydrolysis activity"/>
    <property type="evidence" value="ECO:0007669"/>
    <property type="project" value="InterPro"/>
</dbReference>
<proteinExistence type="inferred from homology"/>
<evidence type="ECO:0000256" key="8">
    <source>
        <dbReference type="ARBA" id="ARBA00022989"/>
    </source>
</evidence>
<dbReference type="RefSeq" id="WP_111419054.1">
    <property type="nucleotide sequence ID" value="NZ_NPEX01000057.1"/>
</dbReference>
<evidence type="ECO:0000256" key="5">
    <source>
        <dbReference type="ARBA" id="ARBA00022692"/>
    </source>
</evidence>
<feature type="transmembrane region" description="Helical" evidence="10">
    <location>
        <begin position="284"/>
        <end position="305"/>
    </location>
</feature>
<feature type="domain" description="ABC transporter" evidence="11">
    <location>
        <begin position="346"/>
        <end position="594"/>
    </location>
</feature>
<evidence type="ECO:0000256" key="9">
    <source>
        <dbReference type="ARBA" id="ARBA00023136"/>
    </source>
</evidence>
<dbReference type="EMBL" id="NPEX01000057">
    <property type="protein sequence ID" value="RAI44127.1"/>
    <property type="molecule type" value="Genomic_DNA"/>
</dbReference>
<comment type="caution">
    <text evidence="12">The sequence shown here is derived from an EMBL/GenBank/DDBJ whole genome shotgun (WGS) entry which is preliminary data.</text>
</comment>
<dbReference type="PROSITE" id="PS00211">
    <property type="entry name" value="ABC_TRANSPORTER_1"/>
    <property type="match status" value="1"/>
</dbReference>
<sequence>MSDLRRVLAGIGPALVLLALTALGLGLDNYPKFVISIALVSMLVGASLVVLVGLARCITLAAASVMAIGAYTSSLLAIHLGIPYLIGLAGALLTGALAGWLIALPGTRFRGHNLAMVTLVFQSVCIILIREAKSLTGGAEGIHVPAPTLFGWTVRTDGDFLLLIGVFSALAVLVLTVLVRGAFGKNLQAAAGNEVAAEAFGVSVPAYLTAAFVVSSIGIAFAGALSAPRVRILDPDSYGVLPSIFMLAYPIVGGMHSIWGGLLGGGGLRMLPEVLRPVADYQELFFASLVIVVVMFFPGGLVELIRRAVSVVRRPADDRRAASEHTAARRPATVQPIVAESPEPLLQVAGVDKHFGALHAVNSARLVVPVGGIHGLIGPNGAGKTSLFNIVSGFLPADAGRVTFDGTSLLDLAARDRIRLGITRTFQHVAVFGQLSCLDNVIIGRGRNGVLAAVGQSLDEFRGSAHAAAARNEALAALDAVGLADLARTPAGSLSLGNQRRLEIARAIVSDPRLILLDEPVSGVAEAEIDDLRELLLRINAERKIAMLVVEHNIPFVAKLCRSLSVMGAGAIVAEGTPADVIALPAVRQLYFGEDVAA</sequence>
<dbReference type="GO" id="GO:0015658">
    <property type="term" value="F:branched-chain amino acid transmembrane transporter activity"/>
    <property type="evidence" value="ECO:0007669"/>
    <property type="project" value="InterPro"/>
</dbReference>
<dbReference type="InterPro" id="IPR027417">
    <property type="entry name" value="P-loop_NTPase"/>
</dbReference>
<accession>A0A327L167</accession>
<dbReference type="Gene3D" id="3.40.50.300">
    <property type="entry name" value="P-loop containing nucleotide triphosphate hydrolases"/>
    <property type="match status" value="1"/>
</dbReference>
<evidence type="ECO:0000256" key="2">
    <source>
        <dbReference type="ARBA" id="ARBA00005417"/>
    </source>
</evidence>
<evidence type="ECO:0000313" key="13">
    <source>
        <dbReference type="Proteomes" id="UP000249130"/>
    </source>
</evidence>
<dbReference type="Pfam" id="PF02653">
    <property type="entry name" value="BPD_transp_2"/>
    <property type="match status" value="1"/>
</dbReference>
<gene>
    <name evidence="12" type="ORF">CH341_10825</name>
</gene>
<evidence type="ECO:0000256" key="3">
    <source>
        <dbReference type="ARBA" id="ARBA00022448"/>
    </source>
</evidence>
<keyword evidence="3" id="KW-0813">Transport</keyword>
<feature type="transmembrane region" description="Helical" evidence="10">
    <location>
        <begin position="84"/>
        <end position="104"/>
    </location>
</feature>
<dbReference type="PROSITE" id="PS50893">
    <property type="entry name" value="ABC_TRANSPORTER_2"/>
    <property type="match status" value="1"/>
</dbReference>
<feature type="transmembrane region" description="Helical" evidence="10">
    <location>
        <begin position="111"/>
        <end position="129"/>
    </location>
</feature>
<keyword evidence="13" id="KW-1185">Reference proteome</keyword>
<keyword evidence="5 10" id="KW-0812">Transmembrane</keyword>
<comment type="subcellular location">
    <subcellularLocation>
        <location evidence="1">Cell membrane</location>
        <topology evidence="1">Multi-pass membrane protein</topology>
    </subcellularLocation>
</comment>
<evidence type="ECO:0000256" key="4">
    <source>
        <dbReference type="ARBA" id="ARBA00022475"/>
    </source>
</evidence>
<dbReference type="GO" id="GO:0005524">
    <property type="term" value="F:ATP binding"/>
    <property type="evidence" value="ECO:0007669"/>
    <property type="project" value="UniProtKB-KW"/>
</dbReference>
<name>A0A327L167_9BRAD</name>
<dbReference type="GO" id="GO:0005886">
    <property type="term" value="C:plasma membrane"/>
    <property type="evidence" value="ECO:0007669"/>
    <property type="project" value="UniProtKB-SubCell"/>
</dbReference>
<dbReference type="InterPro" id="IPR003593">
    <property type="entry name" value="AAA+_ATPase"/>
</dbReference>
<keyword evidence="7" id="KW-0067">ATP-binding</keyword>
<dbReference type="CDD" id="cd06581">
    <property type="entry name" value="TM_PBP1_LivM_like"/>
    <property type="match status" value="1"/>
</dbReference>
<evidence type="ECO:0000256" key="6">
    <source>
        <dbReference type="ARBA" id="ARBA00022741"/>
    </source>
</evidence>
<organism evidence="12 13">
    <name type="scientific">Rhodoplanes roseus</name>
    <dbReference type="NCBI Taxonomy" id="29409"/>
    <lineage>
        <taxon>Bacteria</taxon>
        <taxon>Pseudomonadati</taxon>
        <taxon>Pseudomonadota</taxon>
        <taxon>Alphaproteobacteria</taxon>
        <taxon>Hyphomicrobiales</taxon>
        <taxon>Nitrobacteraceae</taxon>
        <taxon>Rhodoplanes</taxon>
    </lineage>
</organism>
<dbReference type="Proteomes" id="UP000249130">
    <property type="component" value="Unassembled WGS sequence"/>
</dbReference>
<dbReference type="OrthoDB" id="7158404at2"/>
<evidence type="ECO:0000313" key="12">
    <source>
        <dbReference type="EMBL" id="RAI44127.1"/>
    </source>
</evidence>
<dbReference type="SMART" id="SM00382">
    <property type="entry name" value="AAA"/>
    <property type="match status" value="1"/>
</dbReference>
<evidence type="ECO:0000256" key="10">
    <source>
        <dbReference type="SAM" id="Phobius"/>
    </source>
</evidence>
<protein>
    <recommendedName>
        <fullName evidence="11">ABC transporter domain-containing protein</fullName>
    </recommendedName>
</protein>
<feature type="transmembrane region" description="Helical" evidence="10">
    <location>
        <begin position="33"/>
        <end position="53"/>
    </location>
</feature>
<dbReference type="InterPro" id="IPR001851">
    <property type="entry name" value="ABC_transp_permease"/>
</dbReference>
<dbReference type="InterPro" id="IPR003439">
    <property type="entry name" value="ABC_transporter-like_ATP-bd"/>
</dbReference>